<evidence type="ECO:0000313" key="1">
    <source>
        <dbReference type="EMBL" id="KKM08284.1"/>
    </source>
</evidence>
<protein>
    <recommendedName>
        <fullName evidence="2">Lipoprotein</fullName>
    </recommendedName>
</protein>
<dbReference type="PROSITE" id="PS51257">
    <property type="entry name" value="PROKAR_LIPOPROTEIN"/>
    <property type="match status" value="1"/>
</dbReference>
<sequence>MKTEKFQTILVSASILGLAIMFGCAAFQDAIVPCYISPDALDYADANATTFLPWTTLFDARRIDRFMDFRHLWIQAEDNLQYNFLKGLNAFHIRGSEELKTILFSPTGPIGLAFPALAGGALGTYLFSKPKDKRKIAELEKENKK</sequence>
<organism evidence="1">
    <name type="scientific">marine sediment metagenome</name>
    <dbReference type="NCBI Taxonomy" id="412755"/>
    <lineage>
        <taxon>unclassified sequences</taxon>
        <taxon>metagenomes</taxon>
        <taxon>ecological metagenomes</taxon>
    </lineage>
</organism>
<name>A0A0F9HB06_9ZZZZ</name>
<evidence type="ECO:0008006" key="2">
    <source>
        <dbReference type="Google" id="ProtNLM"/>
    </source>
</evidence>
<dbReference type="EMBL" id="LAZR01015584">
    <property type="protein sequence ID" value="KKM08284.1"/>
    <property type="molecule type" value="Genomic_DNA"/>
</dbReference>
<reference evidence="1" key="1">
    <citation type="journal article" date="2015" name="Nature">
        <title>Complex archaea that bridge the gap between prokaryotes and eukaryotes.</title>
        <authorList>
            <person name="Spang A."/>
            <person name="Saw J.H."/>
            <person name="Jorgensen S.L."/>
            <person name="Zaremba-Niedzwiedzka K."/>
            <person name="Martijn J."/>
            <person name="Lind A.E."/>
            <person name="van Eijk R."/>
            <person name="Schleper C."/>
            <person name="Guy L."/>
            <person name="Ettema T.J."/>
        </authorList>
    </citation>
    <scope>NUCLEOTIDE SEQUENCE</scope>
</reference>
<comment type="caution">
    <text evidence="1">The sequence shown here is derived from an EMBL/GenBank/DDBJ whole genome shotgun (WGS) entry which is preliminary data.</text>
</comment>
<dbReference type="AlphaFoldDB" id="A0A0F9HB06"/>
<gene>
    <name evidence="1" type="ORF">LCGC14_1725370</name>
</gene>
<accession>A0A0F9HB06</accession>
<proteinExistence type="predicted"/>